<feature type="transmembrane region" description="Helical" evidence="1">
    <location>
        <begin position="38"/>
        <end position="58"/>
    </location>
</feature>
<organism evidence="2 3">
    <name type="scientific">Amycolatopsis taiwanensis</name>
    <dbReference type="NCBI Taxonomy" id="342230"/>
    <lineage>
        <taxon>Bacteria</taxon>
        <taxon>Bacillati</taxon>
        <taxon>Actinomycetota</taxon>
        <taxon>Actinomycetes</taxon>
        <taxon>Pseudonocardiales</taxon>
        <taxon>Pseudonocardiaceae</taxon>
        <taxon>Amycolatopsis</taxon>
    </lineage>
</organism>
<keyword evidence="1" id="KW-0812">Transmembrane</keyword>
<name>A0A9W6VF58_9PSEU</name>
<feature type="transmembrane region" description="Helical" evidence="1">
    <location>
        <begin position="64"/>
        <end position="84"/>
    </location>
</feature>
<dbReference type="Proteomes" id="UP001165136">
    <property type="component" value="Unassembled WGS sequence"/>
</dbReference>
<accession>A0A9W6VF58</accession>
<dbReference type="EMBL" id="BSTI01000015">
    <property type="protein sequence ID" value="GLY69218.1"/>
    <property type="molecule type" value="Genomic_DNA"/>
</dbReference>
<feature type="transmembrane region" description="Helical" evidence="1">
    <location>
        <begin position="143"/>
        <end position="163"/>
    </location>
</feature>
<reference evidence="2" key="1">
    <citation type="submission" date="2023-03" db="EMBL/GenBank/DDBJ databases">
        <title>Amycolatopsis taiwanensis NBRC 103393.</title>
        <authorList>
            <person name="Ichikawa N."/>
            <person name="Sato H."/>
            <person name="Tonouchi N."/>
        </authorList>
    </citation>
    <scope>NUCLEOTIDE SEQUENCE</scope>
    <source>
        <strain evidence="2">NBRC 103393</strain>
    </source>
</reference>
<feature type="transmembrane region" description="Helical" evidence="1">
    <location>
        <begin position="113"/>
        <end position="131"/>
    </location>
</feature>
<protein>
    <submittedName>
        <fullName evidence="2">Uncharacterized protein</fullName>
    </submittedName>
</protein>
<evidence type="ECO:0000256" key="1">
    <source>
        <dbReference type="SAM" id="Phobius"/>
    </source>
</evidence>
<sequence>MNAIRVWWENRFLAELEARERKRAQRMPSWRTRQRRRALVAVLVIAELAIVVGPLAVWPRQLDAAGLSLVFVPLVAVTVAHSLLRTLTGRMSSGFSSLLDERERKLRNRASHIGYHVLGCLMLVEIVYLLVMRNQPEVATQGAVLLGALVLIGGTAPMVVLGWQLPDDEVEDGH</sequence>
<dbReference type="RefSeq" id="WP_285488868.1">
    <property type="nucleotide sequence ID" value="NZ_BSTI01000015.1"/>
</dbReference>
<evidence type="ECO:0000313" key="2">
    <source>
        <dbReference type="EMBL" id="GLY69218.1"/>
    </source>
</evidence>
<dbReference type="AlphaFoldDB" id="A0A9W6VF58"/>
<keyword evidence="3" id="KW-1185">Reference proteome</keyword>
<comment type="caution">
    <text evidence="2">The sequence shown here is derived from an EMBL/GenBank/DDBJ whole genome shotgun (WGS) entry which is preliminary data.</text>
</comment>
<proteinExistence type="predicted"/>
<gene>
    <name evidence="2" type="ORF">Atai01_58370</name>
</gene>
<evidence type="ECO:0000313" key="3">
    <source>
        <dbReference type="Proteomes" id="UP001165136"/>
    </source>
</evidence>
<keyword evidence="1" id="KW-1133">Transmembrane helix</keyword>
<keyword evidence="1" id="KW-0472">Membrane</keyword>